<proteinExistence type="predicted"/>
<dbReference type="AlphaFoldDB" id="A0A5N4CV69"/>
<evidence type="ECO:0000313" key="1">
    <source>
        <dbReference type="EMBL" id="KAB1262728.1"/>
    </source>
</evidence>
<dbReference type="Proteomes" id="UP000299084">
    <property type="component" value="Unassembled WGS sequence"/>
</dbReference>
<comment type="caution">
    <text evidence="1">The sequence shown here is derived from an EMBL/GenBank/DDBJ whole genome shotgun (WGS) entry which is preliminary data.</text>
</comment>
<reference evidence="1 2" key="1">
    <citation type="journal article" date="2019" name="Mol. Ecol. Resour.">
        <title>Improving Illumina assemblies with Hi-C and long reads: an example with the North African dromedary.</title>
        <authorList>
            <person name="Elbers J.P."/>
            <person name="Rogers M.F."/>
            <person name="Perelman P.L."/>
            <person name="Proskuryakova A.A."/>
            <person name="Serdyukova N.A."/>
            <person name="Johnson W.E."/>
            <person name="Horin P."/>
            <person name="Corander J."/>
            <person name="Murphy D."/>
            <person name="Burger P.A."/>
        </authorList>
    </citation>
    <scope>NUCLEOTIDE SEQUENCE [LARGE SCALE GENOMIC DNA]</scope>
    <source>
        <strain evidence="1">Drom800</strain>
        <tissue evidence="1">Blood</tissue>
    </source>
</reference>
<name>A0A5N4CV69_CAMDR</name>
<sequence>MQRTETASRERWYPHRCAQRLRTTTQSYNSETCALRGDGTMIGEARVR</sequence>
<evidence type="ECO:0000313" key="2">
    <source>
        <dbReference type="Proteomes" id="UP000299084"/>
    </source>
</evidence>
<protein>
    <submittedName>
        <fullName evidence="1">Uncharacterized protein</fullName>
    </submittedName>
</protein>
<organism evidence="1 2">
    <name type="scientific">Camelus dromedarius</name>
    <name type="common">Dromedary</name>
    <name type="synonym">Arabian camel</name>
    <dbReference type="NCBI Taxonomy" id="9838"/>
    <lineage>
        <taxon>Eukaryota</taxon>
        <taxon>Metazoa</taxon>
        <taxon>Chordata</taxon>
        <taxon>Craniata</taxon>
        <taxon>Vertebrata</taxon>
        <taxon>Euteleostomi</taxon>
        <taxon>Mammalia</taxon>
        <taxon>Eutheria</taxon>
        <taxon>Laurasiatheria</taxon>
        <taxon>Artiodactyla</taxon>
        <taxon>Tylopoda</taxon>
        <taxon>Camelidae</taxon>
        <taxon>Camelus</taxon>
    </lineage>
</organism>
<gene>
    <name evidence="1" type="ORF">Cadr_000021618</name>
</gene>
<keyword evidence="2" id="KW-1185">Reference proteome</keyword>
<accession>A0A5N4CV69</accession>
<dbReference type="EMBL" id="JWIN03000019">
    <property type="protein sequence ID" value="KAB1262728.1"/>
    <property type="molecule type" value="Genomic_DNA"/>
</dbReference>